<dbReference type="GO" id="GO:0003677">
    <property type="term" value="F:DNA binding"/>
    <property type="evidence" value="ECO:0007669"/>
    <property type="project" value="UniProtKB-KW"/>
</dbReference>
<evidence type="ECO:0000259" key="5">
    <source>
        <dbReference type="PROSITE" id="PS50937"/>
    </source>
</evidence>
<sequence length="274" mass="32859">MKKKYEYRIGEICKLYDIGPDSIRYYEEKGLIFPARKENGYRVYSLEDIWRLNVIKDLRKLNFSIKQIKRYLEDRNINTTIHLMEKEISLIEKEIMPLVTLKRNLEKRIKVLKDVEKIDDYGKIKIRKLKTRKIILIEESMSKEEEINLAFRKLEGRNDSKLFLFANKDMGVFISEQGMKKGDYTLYQNAFFFVDDNEEKYNMILPEGYFAVLVYRGTYGKSQQLFEKMVEFIEMEGYFIKGSSMEIYRLDIHGTSREEEFITEIQIPIEKENN</sequence>
<dbReference type="PANTHER" id="PTHR30204:SF69">
    <property type="entry name" value="MERR-FAMILY TRANSCRIPTIONAL REGULATOR"/>
    <property type="match status" value="1"/>
</dbReference>
<keyword evidence="3 6" id="KW-0238">DNA-binding</keyword>
<dbReference type="InterPro" id="IPR011256">
    <property type="entry name" value="Reg_factor_effector_dom_sf"/>
</dbReference>
<feature type="domain" description="HTH merR-type" evidence="5">
    <location>
        <begin position="6"/>
        <end position="74"/>
    </location>
</feature>
<dbReference type="InterPro" id="IPR000551">
    <property type="entry name" value="MerR-type_HTH_dom"/>
</dbReference>
<evidence type="ECO:0000313" key="6">
    <source>
        <dbReference type="EMBL" id="SNS31041.1"/>
    </source>
</evidence>
<dbReference type="InterPro" id="IPR047057">
    <property type="entry name" value="MerR_fam"/>
</dbReference>
<protein>
    <submittedName>
        <fullName evidence="6">DNA-binding transcriptional regulator, MerR family</fullName>
    </submittedName>
</protein>
<dbReference type="EMBL" id="FZOJ01000007">
    <property type="protein sequence ID" value="SNS31041.1"/>
    <property type="molecule type" value="Genomic_DNA"/>
</dbReference>
<dbReference type="AlphaFoldDB" id="A0A239DGM6"/>
<dbReference type="InterPro" id="IPR010499">
    <property type="entry name" value="AraC_E-bd"/>
</dbReference>
<gene>
    <name evidence="6" type="ORF">SAMN05446037_1007148</name>
</gene>
<dbReference type="Pfam" id="PF06445">
    <property type="entry name" value="GyrI-like"/>
    <property type="match status" value="1"/>
</dbReference>
<accession>A0A239DGM6</accession>
<evidence type="ECO:0000256" key="3">
    <source>
        <dbReference type="ARBA" id="ARBA00023125"/>
    </source>
</evidence>
<dbReference type="Gene3D" id="3.20.80.10">
    <property type="entry name" value="Regulatory factor, effector binding domain"/>
    <property type="match status" value="1"/>
</dbReference>
<keyword evidence="7" id="KW-1185">Reference proteome</keyword>
<dbReference type="InterPro" id="IPR009061">
    <property type="entry name" value="DNA-bd_dom_put_sf"/>
</dbReference>
<dbReference type="Gene3D" id="1.10.1660.10">
    <property type="match status" value="1"/>
</dbReference>
<dbReference type="InterPro" id="IPR029442">
    <property type="entry name" value="GyrI-like"/>
</dbReference>
<keyword evidence="4" id="KW-0804">Transcription</keyword>
<dbReference type="SMART" id="SM00871">
    <property type="entry name" value="AraC_E_bind"/>
    <property type="match status" value="1"/>
</dbReference>
<dbReference type="RefSeq" id="WP_089282651.1">
    <property type="nucleotide sequence ID" value="NZ_FZOJ01000007.1"/>
</dbReference>
<evidence type="ECO:0000256" key="1">
    <source>
        <dbReference type="ARBA" id="ARBA00022491"/>
    </source>
</evidence>
<dbReference type="CDD" id="cd00592">
    <property type="entry name" value="HTH_MerR-like"/>
    <property type="match status" value="1"/>
</dbReference>
<dbReference type="SMART" id="SM00422">
    <property type="entry name" value="HTH_MERR"/>
    <property type="match status" value="1"/>
</dbReference>
<keyword evidence="2" id="KW-0805">Transcription regulation</keyword>
<evidence type="ECO:0000313" key="7">
    <source>
        <dbReference type="Proteomes" id="UP000198304"/>
    </source>
</evidence>
<dbReference type="PANTHER" id="PTHR30204">
    <property type="entry name" value="REDOX-CYCLING DRUG-SENSING TRANSCRIPTIONAL ACTIVATOR SOXR"/>
    <property type="match status" value="1"/>
</dbReference>
<dbReference type="Proteomes" id="UP000198304">
    <property type="component" value="Unassembled WGS sequence"/>
</dbReference>
<name>A0A239DGM6_9FIRM</name>
<reference evidence="6 7" key="1">
    <citation type="submission" date="2017-06" db="EMBL/GenBank/DDBJ databases">
        <authorList>
            <person name="Kim H.J."/>
            <person name="Triplett B.A."/>
        </authorList>
    </citation>
    <scope>NUCLEOTIDE SEQUENCE [LARGE SCALE GENOMIC DNA]</scope>
    <source>
        <strain evidence="6 7">SCA</strain>
    </source>
</reference>
<keyword evidence="1" id="KW-0678">Repressor</keyword>
<dbReference type="OrthoDB" id="9773308at2"/>
<dbReference type="Pfam" id="PF13411">
    <property type="entry name" value="MerR_1"/>
    <property type="match status" value="1"/>
</dbReference>
<dbReference type="SUPFAM" id="SSF46955">
    <property type="entry name" value="Putative DNA-binding domain"/>
    <property type="match status" value="1"/>
</dbReference>
<evidence type="ECO:0000256" key="4">
    <source>
        <dbReference type="ARBA" id="ARBA00023163"/>
    </source>
</evidence>
<organism evidence="6 7">
    <name type="scientific">Anaerovirgula multivorans</name>
    <dbReference type="NCBI Taxonomy" id="312168"/>
    <lineage>
        <taxon>Bacteria</taxon>
        <taxon>Bacillati</taxon>
        <taxon>Bacillota</taxon>
        <taxon>Clostridia</taxon>
        <taxon>Peptostreptococcales</taxon>
        <taxon>Natronincolaceae</taxon>
        <taxon>Anaerovirgula</taxon>
    </lineage>
</organism>
<evidence type="ECO:0000256" key="2">
    <source>
        <dbReference type="ARBA" id="ARBA00023015"/>
    </source>
</evidence>
<proteinExistence type="predicted"/>
<dbReference type="SUPFAM" id="SSF55136">
    <property type="entry name" value="Probable bacterial effector-binding domain"/>
    <property type="match status" value="1"/>
</dbReference>
<dbReference type="PROSITE" id="PS50937">
    <property type="entry name" value="HTH_MERR_2"/>
    <property type="match status" value="1"/>
</dbReference>
<dbReference type="GO" id="GO:0003700">
    <property type="term" value="F:DNA-binding transcription factor activity"/>
    <property type="evidence" value="ECO:0007669"/>
    <property type="project" value="InterPro"/>
</dbReference>